<dbReference type="Proteomes" id="UP000261560">
    <property type="component" value="Unplaced"/>
</dbReference>
<feature type="region of interest" description="Disordered" evidence="1">
    <location>
        <begin position="78"/>
        <end position="102"/>
    </location>
</feature>
<dbReference type="Gene3D" id="3.10.100.10">
    <property type="entry name" value="Mannose-Binding Protein A, subunit A"/>
    <property type="match status" value="1"/>
</dbReference>
<evidence type="ECO:0000259" key="3">
    <source>
        <dbReference type="Pfam" id="PF00059"/>
    </source>
</evidence>
<feature type="chain" id="PRO_5017392307" description="C-type lectin domain-containing protein" evidence="2">
    <location>
        <begin position="21"/>
        <end position="102"/>
    </location>
</feature>
<sequence length="102" mass="11609">MCWVILHLLILWTSIGQASAENEVEVAPSCPADQTAFGRSCFAFVSQRLSFHTAQDWCEKRGGHLAFIPDKNTQNFLEKHLDPDKDENGRSHSSLHRSKRKE</sequence>
<dbReference type="OMA" id="CHTESQW"/>
<evidence type="ECO:0000313" key="5">
    <source>
        <dbReference type="Proteomes" id="UP000261560"/>
    </source>
</evidence>
<keyword evidence="5" id="KW-1185">Reference proteome</keyword>
<dbReference type="PaxDb" id="30732-ENSOMEP00000010351"/>
<feature type="compositionally biased region" description="Basic and acidic residues" evidence="1">
    <location>
        <begin position="78"/>
        <end position="90"/>
    </location>
</feature>
<proteinExistence type="predicted"/>
<dbReference type="AlphaFoldDB" id="A0A3B3BXD3"/>
<reference evidence="4" key="1">
    <citation type="submission" date="2025-08" db="UniProtKB">
        <authorList>
            <consortium name="Ensembl"/>
        </authorList>
    </citation>
    <scope>IDENTIFICATION</scope>
</reference>
<dbReference type="Pfam" id="PF00059">
    <property type="entry name" value="Lectin_C"/>
    <property type="match status" value="1"/>
</dbReference>
<feature type="compositionally biased region" description="Basic residues" evidence="1">
    <location>
        <begin position="93"/>
        <end position="102"/>
    </location>
</feature>
<reference evidence="4" key="2">
    <citation type="submission" date="2025-09" db="UniProtKB">
        <authorList>
            <consortium name="Ensembl"/>
        </authorList>
    </citation>
    <scope>IDENTIFICATION</scope>
</reference>
<feature type="signal peptide" evidence="2">
    <location>
        <begin position="1"/>
        <end position="20"/>
    </location>
</feature>
<evidence type="ECO:0000313" key="4">
    <source>
        <dbReference type="Ensembl" id="ENSOMEP00000010351.1"/>
    </source>
</evidence>
<protein>
    <recommendedName>
        <fullName evidence="3">C-type lectin domain-containing protein</fullName>
    </recommendedName>
</protein>
<organism evidence="4 5">
    <name type="scientific">Oryzias melastigma</name>
    <name type="common">Marine medaka</name>
    <dbReference type="NCBI Taxonomy" id="30732"/>
    <lineage>
        <taxon>Eukaryota</taxon>
        <taxon>Metazoa</taxon>
        <taxon>Chordata</taxon>
        <taxon>Craniata</taxon>
        <taxon>Vertebrata</taxon>
        <taxon>Euteleostomi</taxon>
        <taxon>Actinopterygii</taxon>
        <taxon>Neopterygii</taxon>
        <taxon>Teleostei</taxon>
        <taxon>Neoteleostei</taxon>
        <taxon>Acanthomorphata</taxon>
        <taxon>Ovalentaria</taxon>
        <taxon>Atherinomorphae</taxon>
        <taxon>Beloniformes</taxon>
        <taxon>Adrianichthyidae</taxon>
        <taxon>Oryziinae</taxon>
        <taxon>Oryzias</taxon>
    </lineage>
</organism>
<evidence type="ECO:0000256" key="1">
    <source>
        <dbReference type="SAM" id="MobiDB-lite"/>
    </source>
</evidence>
<name>A0A3B3BXD3_ORYME</name>
<accession>A0A3B3BXD3</accession>
<keyword evidence="2" id="KW-0732">Signal</keyword>
<dbReference type="InterPro" id="IPR001304">
    <property type="entry name" value="C-type_lectin-like"/>
</dbReference>
<dbReference type="GeneTree" id="ENSGT00940000177376"/>
<dbReference type="STRING" id="30732.ENSOMEP00000010351"/>
<dbReference type="InterPro" id="IPR016187">
    <property type="entry name" value="CTDL_fold"/>
</dbReference>
<dbReference type="Ensembl" id="ENSOMET00000031862.1">
    <property type="protein sequence ID" value="ENSOMEP00000010351.1"/>
    <property type="gene ID" value="ENSOMEG00000011615.1"/>
</dbReference>
<dbReference type="InterPro" id="IPR016186">
    <property type="entry name" value="C-type_lectin-like/link_sf"/>
</dbReference>
<evidence type="ECO:0000256" key="2">
    <source>
        <dbReference type="SAM" id="SignalP"/>
    </source>
</evidence>
<dbReference type="SUPFAM" id="SSF56436">
    <property type="entry name" value="C-type lectin-like"/>
    <property type="match status" value="1"/>
</dbReference>
<feature type="domain" description="C-type lectin" evidence="3">
    <location>
        <begin position="48"/>
        <end position="86"/>
    </location>
</feature>